<dbReference type="InterPro" id="IPR037225">
    <property type="entry name" value="Nuo51_FMN-bd_sf"/>
</dbReference>
<keyword evidence="2" id="KW-0004">4Fe-4S</keyword>
<comment type="similarity">
    <text evidence="1">Belongs to the complex I 51 kDa subunit family.</text>
</comment>
<dbReference type="Gene3D" id="3.40.50.11540">
    <property type="entry name" value="NADH-ubiquinone oxidoreductase 51kDa subunit"/>
    <property type="match status" value="1"/>
</dbReference>
<dbReference type="Gene3D" id="3.10.20.600">
    <property type="match status" value="1"/>
</dbReference>
<evidence type="ECO:0000256" key="1">
    <source>
        <dbReference type="ARBA" id="ARBA00007523"/>
    </source>
</evidence>
<dbReference type="SUPFAM" id="SSF142019">
    <property type="entry name" value="Nqo1 FMN-binding domain-like"/>
    <property type="match status" value="1"/>
</dbReference>
<keyword evidence="8" id="KW-1185">Reference proteome</keyword>
<dbReference type="PANTHER" id="PTHR43578">
    <property type="entry name" value="NADH-QUINONE OXIDOREDUCTASE SUBUNIT F"/>
    <property type="match status" value="1"/>
</dbReference>
<keyword evidence="4" id="KW-0408">Iron</keyword>
<dbReference type="SMART" id="SM00928">
    <property type="entry name" value="NADH_4Fe-4S"/>
    <property type="match status" value="1"/>
</dbReference>
<dbReference type="Proteomes" id="UP001501510">
    <property type="component" value="Unassembled WGS sequence"/>
</dbReference>
<evidence type="ECO:0000256" key="3">
    <source>
        <dbReference type="ARBA" id="ARBA00022723"/>
    </source>
</evidence>
<evidence type="ECO:0000313" key="8">
    <source>
        <dbReference type="Proteomes" id="UP001501510"/>
    </source>
</evidence>
<dbReference type="InterPro" id="IPR011538">
    <property type="entry name" value="Nuo51_FMN-bd"/>
</dbReference>
<gene>
    <name evidence="7" type="primary">nuoF</name>
    <name evidence="7" type="ORF">GCM10008906_26770</name>
</gene>
<dbReference type="RefSeq" id="WP_343762206.1">
    <property type="nucleotide sequence ID" value="NZ_BAAACG010000010.1"/>
</dbReference>
<dbReference type="PANTHER" id="PTHR43578:SF3">
    <property type="entry name" value="NADH-QUINONE OXIDOREDUCTASE SUBUNIT F"/>
    <property type="match status" value="1"/>
</dbReference>
<comment type="caution">
    <text evidence="7">The sequence shown here is derived from an EMBL/GenBank/DDBJ whole genome shotgun (WGS) entry which is preliminary data.</text>
</comment>
<dbReference type="Pfam" id="PF10589">
    <property type="entry name" value="NADH_4Fe-4S"/>
    <property type="match status" value="1"/>
</dbReference>
<dbReference type="Gene3D" id="1.20.1440.230">
    <property type="entry name" value="NADH-ubiquinone oxidoreductase 51kDa subunit, iron-sulphur binding domain"/>
    <property type="match status" value="1"/>
</dbReference>
<dbReference type="Gene3D" id="6.10.250.1450">
    <property type="match status" value="1"/>
</dbReference>
<proteinExistence type="inferred from homology"/>
<dbReference type="InterPro" id="IPR019575">
    <property type="entry name" value="Nuop51_4Fe4S-bd"/>
</dbReference>
<evidence type="ECO:0000259" key="6">
    <source>
        <dbReference type="SMART" id="SM00928"/>
    </source>
</evidence>
<protein>
    <submittedName>
        <fullName evidence="7">NADH-quinone oxidoreductase subunit NuoF</fullName>
    </submittedName>
</protein>
<evidence type="ECO:0000313" key="7">
    <source>
        <dbReference type="EMBL" id="GAA0743242.1"/>
    </source>
</evidence>
<dbReference type="EMBL" id="BAAACG010000010">
    <property type="protein sequence ID" value="GAA0743242.1"/>
    <property type="molecule type" value="Genomic_DNA"/>
</dbReference>
<accession>A0ABP3UX15</accession>
<keyword evidence="3" id="KW-0479">Metal-binding</keyword>
<evidence type="ECO:0000256" key="5">
    <source>
        <dbReference type="ARBA" id="ARBA00023014"/>
    </source>
</evidence>
<dbReference type="SUPFAM" id="SSF140490">
    <property type="entry name" value="Nqo1C-terminal domain-like"/>
    <property type="match status" value="1"/>
</dbReference>
<organism evidence="7 8">
    <name type="scientific">Clostridium oceanicum</name>
    <dbReference type="NCBI Taxonomy" id="1543"/>
    <lineage>
        <taxon>Bacteria</taxon>
        <taxon>Bacillati</taxon>
        <taxon>Bacillota</taxon>
        <taxon>Clostridia</taxon>
        <taxon>Eubacteriales</taxon>
        <taxon>Clostridiaceae</taxon>
        <taxon>Clostridium</taxon>
    </lineage>
</organism>
<dbReference type="PROSITE" id="PS00645">
    <property type="entry name" value="COMPLEX1_51K_2"/>
    <property type="match status" value="1"/>
</dbReference>
<name>A0ABP3UX15_9CLOT</name>
<keyword evidence="5" id="KW-0411">Iron-sulfur</keyword>
<dbReference type="InterPro" id="IPR037207">
    <property type="entry name" value="Nuop51_4Fe4S-bd_sf"/>
</dbReference>
<feature type="domain" description="NADH-ubiquinone oxidoreductase 51kDa subunit iron-sulphur binding" evidence="6">
    <location>
        <begin position="328"/>
        <end position="373"/>
    </location>
</feature>
<reference evidence="8" key="1">
    <citation type="journal article" date="2019" name="Int. J. Syst. Evol. Microbiol.">
        <title>The Global Catalogue of Microorganisms (GCM) 10K type strain sequencing project: providing services to taxonomists for standard genome sequencing and annotation.</title>
        <authorList>
            <consortium name="The Broad Institute Genomics Platform"/>
            <consortium name="The Broad Institute Genome Sequencing Center for Infectious Disease"/>
            <person name="Wu L."/>
            <person name="Ma J."/>
        </authorList>
    </citation>
    <scope>NUCLEOTIDE SEQUENCE [LARGE SCALE GENOMIC DNA]</scope>
    <source>
        <strain evidence="8">JCM 1407</strain>
    </source>
</reference>
<dbReference type="InterPro" id="IPR001949">
    <property type="entry name" value="NADH-UbQ_OxRdtase_51kDa_CS"/>
</dbReference>
<sequence>MKKTINIITSNCDKMSPCSVEEYVKLGGFKALKKAFENSIFDSIEEIKKSKLMGRGGAGYPTGVKWEQAYNVKGDPKYIVCNADEGEPGTFKDKVILDKDPLRLIEGMIIAGYILNAKKGFIYIRGEYPKSQNIVQKAIENARKAGFLGENILDSDYSFDIEILSGAGGYVVGENSALVESSEGNVGRPRLKPPYIKVCGLYKKPTLVNNVETFATISYILSHGGENYAKVGTEYSGGTKLICLSGNVVNRGVFEIPFGLTLREIIYDIGGGIEGNKNLKFVQIGGASGSCITEEMLDIPFCYKSFKENNLSIGSGAILVLDDSNCVVDFVKTISEFFIHESCGKCVPCREGNRQLIKLIEKFEKGVATSKDYGLIDKLITTMKYASFCGLGKAAPTAIETCLKHFKDEFDQHINNECKANVCFLKEVQN</sequence>
<dbReference type="SUPFAM" id="SSF142984">
    <property type="entry name" value="Nqo1 middle domain-like"/>
    <property type="match status" value="1"/>
</dbReference>
<evidence type="ECO:0000256" key="2">
    <source>
        <dbReference type="ARBA" id="ARBA00022485"/>
    </source>
</evidence>
<evidence type="ECO:0000256" key="4">
    <source>
        <dbReference type="ARBA" id="ARBA00023004"/>
    </source>
</evidence>
<dbReference type="Pfam" id="PF01512">
    <property type="entry name" value="Complex1_51K"/>
    <property type="match status" value="1"/>
</dbReference>